<evidence type="ECO:0000259" key="1">
    <source>
        <dbReference type="PROSITE" id="PS50043"/>
    </source>
</evidence>
<dbReference type="Pfam" id="PF00196">
    <property type="entry name" value="GerE"/>
    <property type="match status" value="1"/>
</dbReference>
<proteinExistence type="predicted"/>
<evidence type="ECO:0000259" key="2">
    <source>
        <dbReference type="PROSITE" id="PS50113"/>
    </source>
</evidence>
<feature type="domain" description="PAC" evidence="2">
    <location>
        <begin position="112"/>
        <end position="163"/>
    </location>
</feature>
<dbReference type="RefSeq" id="WP_023495566.1">
    <property type="nucleotide sequence ID" value="NZ_AYLO01000100.1"/>
</dbReference>
<dbReference type="InterPro" id="IPR001610">
    <property type="entry name" value="PAC"/>
</dbReference>
<dbReference type="PRINTS" id="PR00038">
    <property type="entry name" value="HTHLUXR"/>
</dbReference>
<dbReference type="SMART" id="SM00421">
    <property type="entry name" value="HTH_LUXR"/>
    <property type="match status" value="1"/>
</dbReference>
<evidence type="ECO:0000313" key="4">
    <source>
        <dbReference type="Proteomes" id="UP000017842"/>
    </source>
</evidence>
<feature type="domain" description="PAC" evidence="2">
    <location>
        <begin position="232"/>
        <end position="284"/>
    </location>
</feature>
<sequence>MNESNEMNANKIHQDNFTKEGLKQRNGELQLAHVDQEKSPDYYRNLFDFSPTSYITLTDDGIIVECNYATANLLGVEHKKLAKKRFARFVADEDKELWNWHCLLAKQSRNNRSFALSVLRDDGVPVYVQLNCIVKQAVDGFPLFLVTLNDISSYKQADEALRIAAVAFETQNGIAVTDADKVILRVNEAFTRITGYIAEDSIKQTISILSMGQHNPSYYESVWVTVMNNGYWQGETLEKRKNSETFPAWITLTAVINKEGGVSHYVCSLTDITAQKQAEKILLETRHRLENQVITTKEELEKVKKETADINAAITVLLKHQESNKAQSQQALYREVEETILPFLKKLKGASTGRVQASELLGVIEANLLQLVSAYGRTGTAPSALKQLTPLETQVASMVRQGLPTKSIANTLRISEGTVSIHRNHIRKKLGLNKTSDNLQIYLKTLLDD</sequence>
<accession>V5BDL9</accession>
<dbReference type="InterPro" id="IPR035965">
    <property type="entry name" value="PAS-like_dom_sf"/>
</dbReference>
<dbReference type="EMBL" id="AYLO01000100">
    <property type="protein sequence ID" value="ESS71395.1"/>
    <property type="molecule type" value="Genomic_DNA"/>
</dbReference>
<dbReference type="GO" id="GO:0003677">
    <property type="term" value="F:DNA binding"/>
    <property type="evidence" value="ECO:0007669"/>
    <property type="project" value="InterPro"/>
</dbReference>
<dbReference type="SMART" id="SM00091">
    <property type="entry name" value="PAS"/>
    <property type="match status" value="2"/>
</dbReference>
<dbReference type="NCBIfam" id="TIGR00229">
    <property type="entry name" value="sensory_box"/>
    <property type="match status" value="2"/>
</dbReference>
<dbReference type="PROSITE" id="PS00622">
    <property type="entry name" value="HTH_LUXR_1"/>
    <property type="match status" value="1"/>
</dbReference>
<feature type="domain" description="HTH luxR-type" evidence="1">
    <location>
        <begin position="381"/>
        <end position="446"/>
    </location>
</feature>
<dbReference type="InterPro" id="IPR000014">
    <property type="entry name" value="PAS"/>
</dbReference>
<dbReference type="PANTHER" id="PTHR46663">
    <property type="entry name" value="DIGUANYLATE CYCLASE DGCT-RELATED"/>
    <property type="match status" value="1"/>
</dbReference>
<dbReference type="InterPro" id="IPR036388">
    <property type="entry name" value="WH-like_DNA-bd_sf"/>
</dbReference>
<protein>
    <submittedName>
        <fullName evidence="3">Uncharacterized protein</fullName>
    </submittedName>
</protein>
<dbReference type="InterPro" id="IPR052163">
    <property type="entry name" value="DGC-Regulatory_Protein"/>
</dbReference>
<dbReference type="CDD" id="cd06170">
    <property type="entry name" value="LuxR_C_like"/>
    <property type="match status" value="1"/>
</dbReference>
<comment type="caution">
    <text evidence="3">The sequence shown here is derived from an EMBL/GenBank/DDBJ whole genome shotgun (WGS) entry which is preliminary data.</text>
</comment>
<dbReference type="InterPro" id="IPR000700">
    <property type="entry name" value="PAS-assoc_C"/>
</dbReference>
<reference evidence="3 4" key="1">
    <citation type="journal article" date="2013" name="Genome Announc.">
        <title>Draft Genome Sequence of the Methanotrophic Gammaproteobacterium Methyloglobulus morosus DSM 22980 Strain KoM1.</title>
        <authorList>
            <person name="Poehlein A."/>
            <person name="Deutzmann J.S."/>
            <person name="Daniel R."/>
            <person name="Simeonova D.D."/>
        </authorList>
    </citation>
    <scope>NUCLEOTIDE SEQUENCE [LARGE SCALE GENOMIC DNA]</scope>
    <source>
        <strain evidence="3 4">KoM1</strain>
    </source>
</reference>
<dbReference type="Gene3D" id="3.30.450.20">
    <property type="entry name" value="PAS domain"/>
    <property type="match status" value="2"/>
</dbReference>
<dbReference type="SUPFAM" id="SSF55785">
    <property type="entry name" value="PYP-like sensor domain (PAS domain)"/>
    <property type="match status" value="2"/>
</dbReference>
<dbReference type="eggNOG" id="COG5001">
    <property type="taxonomic scope" value="Bacteria"/>
</dbReference>
<dbReference type="SUPFAM" id="SSF46894">
    <property type="entry name" value="C-terminal effector domain of the bipartite response regulators"/>
    <property type="match status" value="1"/>
</dbReference>
<dbReference type="InterPro" id="IPR000792">
    <property type="entry name" value="Tscrpt_reg_LuxR_C"/>
</dbReference>
<gene>
    <name evidence="3" type="ORF">MGMO_105c00510</name>
</gene>
<dbReference type="PROSITE" id="PS50113">
    <property type="entry name" value="PAC"/>
    <property type="match status" value="2"/>
</dbReference>
<dbReference type="GO" id="GO:0006355">
    <property type="term" value="P:regulation of DNA-templated transcription"/>
    <property type="evidence" value="ECO:0007669"/>
    <property type="project" value="InterPro"/>
</dbReference>
<dbReference type="OrthoDB" id="6366277at2"/>
<dbReference type="CDD" id="cd00130">
    <property type="entry name" value="PAS"/>
    <property type="match status" value="2"/>
</dbReference>
<keyword evidence="4" id="KW-1185">Reference proteome</keyword>
<dbReference type="PANTHER" id="PTHR46663:SF3">
    <property type="entry name" value="SLL0267 PROTEIN"/>
    <property type="match status" value="1"/>
</dbReference>
<name>V5BDL9_9GAMM</name>
<dbReference type="eggNOG" id="COG2197">
    <property type="taxonomic scope" value="Bacteria"/>
</dbReference>
<organism evidence="3 4">
    <name type="scientific">Methyloglobulus morosus KoM1</name>
    <dbReference type="NCBI Taxonomy" id="1116472"/>
    <lineage>
        <taxon>Bacteria</taxon>
        <taxon>Pseudomonadati</taxon>
        <taxon>Pseudomonadota</taxon>
        <taxon>Gammaproteobacteria</taxon>
        <taxon>Methylococcales</taxon>
        <taxon>Methylococcaceae</taxon>
        <taxon>Methyloglobulus</taxon>
    </lineage>
</organism>
<dbReference type="SMART" id="SM00086">
    <property type="entry name" value="PAC"/>
    <property type="match status" value="1"/>
</dbReference>
<dbReference type="Pfam" id="PF13426">
    <property type="entry name" value="PAS_9"/>
    <property type="match status" value="2"/>
</dbReference>
<dbReference type="Gene3D" id="1.10.10.10">
    <property type="entry name" value="Winged helix-like DNA-binding domain superfamily/Winged helix DNA-binding domain"/>
    <property type="match status" value="1"/>
</dbReference>
<dbReference type="InterPro" id="IPR016032">
    <property type="entry name" value="Sig_transdc_resp-reg_C-effctor"/>
</dbReference>
<dbReference type="STRING" id="1116472.MGMO_105c00510"/>
<dbReference type="Proteomes" id="UP000017842">
    <property type="component" value="Unassembled WGS sequence"/>
</dbReference>
<evidence type="ECO:0000313" key="3">
    <source>
        <dbReference type="EMBL" id="ESS71395.1"/>
    </source>
</evidence>
<dbReference type="PROSITE" id="PS50043">
    <property type="entry name" value="HTH_LUXR_2"/>
    <property type="match status" value="1"/>
</dbReference>
<dbReference type="AlphaFoldDB" id="V5BDL9"/>